<protein>
    <submittedName>
        <fullName evidence="1">Uncharacterized protein</fullName>
    </submittedName>
</protein>
<proteinExistence type="predicted"/>
<dbReference type="Proteomes" id="UP000030758">
    <property type="component" value="Unassembled WGS sequence"/>
</dbReference>
<organism evidence="1 3">
    <name type="scientific">Trichuris suis</name>
    <name type="common">pig whipworm</name>
    <dbReference type="NCBI Taxonomy" id="68888"/>
    <lineage>
        <taxon>Eukaryota</taxon>
        <taxon>Metazoa</taxon>
        <taxon>Ecdysozoa</taxon>
        <taxon>Nematoda</taxon>
        <taxon>Enoplea</taxon>
        <taxon>Dorylaimia</taxon>
        <taxon>Trichinellida</taxon>
        <taxon>Trichuridae</taxon>
        <taxon>Trichuris</taxon>
    </lineage>
</organism>
<evidence type="ECO:0000313" key="1">
    <source>
        <dbReference type="EMBL" id="KFD50695.1"/>
    </source>
</evidence>
<dbReference type="EMBL" id="KL363250">
    <property type="protein sequence ID" value="KFD50695.1"/>
    <property type="molecule type" value="Genomic_DNA"/>
</dbReference>
<accession>A0A085M0E9</accession>
<keyword evidence="3" id="KW-1185">Reference proteome</keyword>
<reference evidence="1 3" key="1">
    <citation type="journal article" date="2014" name="Nat. Genet.">
        <title>Genome and transcriptome of the porcine whipworm Trichuris suis.</title>
        <authorList>
            <person name="Jex A.R."/>
            <person name="Nejsum P."/>
            <person name="Schwarz E.M."/>
            <person name="Hu L."/>
            <person name="Young N.D."/>
            <person name="Hall R.S."/>
            <person name="Korhonen P.K."/>
            <person name="Liao S."/>
            <person name="Thamsborg S."/>
            <person name="Xia J."/>
            <person name="Xu P."/>
            <person name="Wang S."/>
            <person name="Scheerlinck J.P."/>
            <person name="Hofmann A."/>
            <person name="Sternberg P.W."/>
            <person name="Wang J."/>
            <person name="Gasser R.B."/>
        </authorList>
    </citation>
    <scope>NUCLEOTIDE SEQUENCE [LARGE SCALE GENOMIC DNA]</scope>
    <source>
        <strain evidence="2">DCEP-RM93F</strain>
        <strain evidence="1">DCEP-RM93M</strain>
    </source>
</reference>
<evidence type="ECO:0000313" key="2">
    <source>
        <dbReference type="EMBL" id="KFD61276.1"/>
    </source>
</evidence>
<dbReference type="EMBL" id="KL367628">
    <property type="protein sequence ID" value="KFD61276.1"/>
    <property type="molecule type" value="Genomic_DNA"/>
</dbReference>
<name>A0A085M0E9_9BILA</name>
<gene>
    <name evidence="1" type="ORF">M513_08502</name>
    <name evidence="2" type="ORF">M514_08502</name>
</gene>
<dbReference type="AlphaFoldDB" id="A0A085M0E9"/>
<feature type="non-terminal residue" evidence="1">
    <location>
        <position position="73"/>
    </location>
</feature>
<sequence length="73" mass="8684">MYGSLEEVLAKCSHRVLAQQLSCNRRLKPHGLRARRGMHSSELTSYLCECMRRWRLRPHEEPFNKMLEEVVTQ</sequence>
<dbReference type="Proteomes" id="UP000030764">
    <property type="component" value="Unassembled WGS sequence"/>
</dbReference>
<evidence type="ECO:0000313" key="3">
    <source>
        <dbReference type="Proteomes" id="UP000030764"/>
    </source>
</evidence>